<keyword evidence="12" id="KW-1185">Reference proteome</keyword>
<dbReference type="GO" id="GO:0003968">
    <property type="term" value="F:RNA-directed RNA polymerase activity"/>
    <property type="evidence" value="ECO:0007669"/>
    <property type="project" value="UniProtKB-KW"/>
</dbReference>
<dbReference type="KEGG" id="vg:80399054"/>
<dbReference type="GO" id="GO:0039694">
    <property type="term" value="P:viral RNA genome replication"/>
    <property type="evidence" value="ECO:0007669"/>
    <property type="project" value="InterPro"/>
</dbReference>
<organism evidence="11 12">
    <name type="scientific">ssRNA phage SRR7976310_7</name>
    <dbReference type="NCBI Taxonomy" id="2786685"/>
    <lineage>
        <taxon>Viruses</taxon>
        <taxon>Riboviria</taxon>
        <taxon>Orthornavirae</taxon>
        <taxon>Lenarviricota</taxon>
        <taxon>Leviviricetes</taxon>
        <taxon>Norzivirales</taxon>
        <taxon>Fiersviridae</taxon>
        <taxon>Soetuvirus</taxon>
        <taxon>Soetuvirus lutenecus</taxon>
    </lineage>
</organism>
<evidence type="ECO:0000256" key="4">
    <source>
        <dbReference type="ARBA" id="ARBA00022695"/>
    </source>
</evidence>
<feature type="binding site" evidence="9">
    <location>
        <position position="354"/>
    </location>
    <ligand>
        <name>Mg(2+)</name>
        <dbReference type="ChEBI" id="CHEBI:18420"/>
        <label>2</label>
    </ligand>
</feature>
<keyword evidence="9" id="KW-0460">Magnesium</keyword>
<dbReference type="InterPro" id="IPR007096">
    <property type="entry name" value="RNA-dir_Rpol_cat_phage"/>
</dbReference>
<dbReference type="InterPro" id="IPR005093">
    <property type="entry name" value="RNArep_beta"/>
</dbReference>
<feature type="binding site" evidence="9">
    <location>
        <position position="268"/>
    </location>
    <ligand>
        <name>Mg(2+)</name>
        <dbReference type="ChEBI" id="CHEBI:18420"/>
        <label>2</label>
    </ligand>
</feature>
<evidence type="ECO:0000256" key="9">
    <source>
        <dbReference type="PIRSR" id="PIRSR605093-1"/>
    </source>
</evidence>
<dbReference type="GO" id="GO:0000166">
    <property type="term" value="F:nucleotide binding"/>
    <property type="evidence" value="ECO:0007669"/>
    <property type="project" value="UniProtKB-KW"/>
</dbReference>
<dbReference type="EMBL" id="BK013732">
    <property type="protein sequence ID" value="DAD51143.1"/>
    <property type="molecule type" value="Genomic_RNA"/>
</dbReference>
<keyword evidence="4" id="KW-0548">Nucleotidyltransferase</keyword>
<accession>A0A8S5L125</accession>
<dbReference type="GeneID" id="80399054"/>
<dbReference type="SUPFAM" id="SSF56672">
    <property type="entry name" value="DNA/RNA polymerases"/>
    <property type="match status" value="1"/>
</dbReference>
<dbReference type="Pfam" id="PF03431">
    <property type="entry name" value="RNA_replicase_B"/>
    <property type="match status" value="1"/>
</dbReference>
<keyword evidence="9" id="KW-0479">Metal-binding</keyword>
<keyword evidence="2 11" id="KW-0696">RNA-directed RNA polymerase</keyword>
<comment type="cofactor">
    <cofactor evidence="9">
        <name>Mg(2+)</name>
        <dbReference type="ChEBI" id="CHEBI:18420"/>
    </cofactor>
    <text evidence="9">Binds 2 Mg(2+) per subunit.</text>
</comment>
<evidence type="ECO:0000256" key="1">
    <source>
        <dbReference type="ARBA" id="ARBA00012494"/>
    </source>
</evidence>
<dbReference type="GO" id="GO:0046872">
    <property type="term" value="F:metal ion binding"/>
    <property type="evidence" value="ECO:0007669"/>
    <property type="project" value="UniProtKB-KW"/>
</dbReference>
<evidence type="ECO:0000256" key="6">
    <source>
        <dbReference type="ARBA" id="ARBA00022953"/>
    </source>
</evidence>
<protein>
    <recommendedName>
        <fullName evidence="1">RNA-directed RNA polymerase</fullName>
        <ecNumber evidence="1">2.7.7.48</ecNumber>
    </recommendedName>
    <alternativeName>
        <fullName evidence="7">RNA replicase beta chain</fullName>
    </alternativeName>
</protein>
<keyword evidence="5" id="KW-0547">Nucleotide-binding</keyword>
<feature type="binding site" evidence="9">
    <location>
        <position position="353"/>
    </location>
    <ligand>
        <name>Mg(2+)</name>
        <dbReference type="ChEBI" id="CHEBI:18420"/>
        <label>2</label>
    </ligand>
</feature>
<dbReference type="PROSITE" id="PS50522">
    <property type="entry name" value="RDRP_PHAGE"/>
    <property type="match status" value="1"/>
</dbReference>
<evidence type="ECO:0000256" key="5">
    <source>
        <dbReference type="ARBA" id="ARBA00022741"/>
    </source>
</evidence>
<name>A0A8S5L125_9VIRU</name>
<dbReference type="InterPro" id="IPR043502">
    <property type="entry name" value="DNA/RNA_pol_sf"/>
</dbReference>
<keyword evidence="3" id="KW-0808">Transferase</keyword>
<evidence type="ECO:0000313" key="12">
    <source>
        <dbReference type="Proteomes" id="UP000680239"/>
    </source>
</evidence>
<evidence type="ECO:0000256" key="3">
    <source>
        <dbReference type="ARBA" id="ARBA00022679"/>
    </source>
</evidence>
<comment type="catalytic activity">
    <reaction evidence="8">
        <text>RNA(n) + a ribonucleoside 5'-triphosphate = RNA(n+1) + diphosphate</text>
        <dbReference type="Rhea" id="RHEA:21248"/>
        <dbReference type="Rhea" id="RHEA-COMP:14527"/>
        <dbReference type="Rhea" id="RHEA-COMP:17342"/>
        <dbReference type="ChEBI" id="CHEBI:33019"/>
        <dbReference type="ChEBI" id="CHEBI:61557"/>
        <dbReference type="ChEBI" id="CHEBI:140395"/>
        <dbReference type="EC" id="2.7.7.48"/>
    </reaction>
</comment>
<keyword evidence="6" id="KW-0693">Viral RNA replication</keyword>
<gene>
    <name evidence="11" type="primary">SRR7976310_7_3</name>
</gene>
<evidence type="ECO:0000313" key="11">
    <source>
        <dbReference type="EMBL" id="DAD51143.1"/>
    </source>
</evidence>
<dbReference type="Proteomes" id="UP000680239">
    <property type="component" value="Segment"/>
</dbReference>
<evidence type="ECO:0000259" key="10">
    <source>
        <dbReference type="PROSITE" id="PS50522"/>
    </source>
</evidence>
<reference evidence="11" key="1">
    <citation type="submission" date="2020-09" db="EMBL/GenBank/DDBJ databases">
        <title>Leviviricetes taxonomy.</title>
        <authorList>
            <person name="Stockdale S.R."/>
            <person name="Callanan J."/>
            <person name="Adriaenssens E.M."/>
            <person name="Kuhn J.H."/>
            <person name="Rumnieks J."/>
            <person name="Shkoporov A."/>
            <person name="Draper L.A."/>
            <person name="Ross P."/>
            <person name="Hill C."/>
        </authorList>
    </citation>
    <scope>NUCLEOTIDE SEQUENCE</scope>
</reference>
<dbReference type="EC" id="2.7.7.48" evidence="1"/>
<dbReference type="RefSeq" id="YP_010769903.1">
    <property type="nucleotide sequence ID" value="NC_074105.1"/>
</dbReference>
<sequence>MVIQSSKGNNNPYRISGVPSISDIVDKLSPTDSSEDAAIAAFFNEGVDYPYDAGSFRDAYLRLQVLSKYNDGSPELLKERTDRAFQGFVEGERLCQMTNRLFSSKWPCHTTDVSIHSYIAVAAKKISDLLGTFDMESFIAGVDFGPGASTRLARAKADLLYKFQGNPEATHSCAPYYEAARMYFGPSFFDGFGDVSYRSTNKLVTVPKNSKTERVIAIEPDLNMFFQKGIGSMIRRKLKHVGIDLDDQTLNQRLARVASITEDLATIDLKSASDSVSLEIVRALLPPDWYEHLFNLRSPAGVLPDGSIVNYQKFSSMGNGYTFELESLIFWALASAVITLADCKRRELGVYGDDLIVPSEVAPELIILLDICGFKTNIDKTFIRGPFKESCGKHFFKGVDVTPFYIRRPINRLHELFLLHNNFMRWSANREFSYCEKAKIDWLRSFAPVGWQRPRIPLWDAGDGAFCGNFDECLPSRGSAQSEWYRVKILQERNQTRTSESPSVLTKALWNLRRAYSKRQDLPGDAESTYVIIDGKYIRLPTPPDELKEFIRNLRGESKVSSRDVNLGRSVYRVCKARVTRWLGYILYV</sequence>
<evidence type="ECO:0000256" key="2">
    <source>
        <dbReference type="ARBA" id="ARBA00022484"/>
    </source>
</evidence>
<proteinExistence type="predicted"/>
<evidence type="ECO:0000256" key="8">
    <source>
        <dbReference type="ARBA" id="ARBA00048744"/>
    </source>
</evidence>
<feature type="domain" description="RdRp catalytic" evidence="10">
    <location>
        <begin position="253"/>
        <end position="385"/>
    </location>
</feature>
<evidence type="ECO:0000256" key="7">
    <source>
        <dbReference type="ARBA" id="ARBA00030248"/>
    </source>
</evidence>